<evidence type="ECO:0000313" key="3">
    <source>
        <dbReference type="Proteomes" id="UP001164746"/>
    </source>
</evidence>
<keyword evidence="1" id="KW-0812">Transmembrane</keyword>
<keyword evidence="1" id="KW-1133">Transmembrane helix</keyword>
<evidence type="ECO:0000313" key="2">
    <source>
        <dbReference type="EMBL" id="WAR04368.1"/>
    </source>
</evidence>
<reference evidence="2" key="1">
    <citation type="submission" date="2022-11" db="EMBL/GenBank/DDBJ databases">
        <title>Centuries of genome instability and evolution in soft-shell clam transmissible cancer (bioRxiv).</title>
        <authorList>
            <person name="Hart S.F.M."/>
            <person name="Yonemitsu M.A."/>
            <person name="Giersch R.M."/>
            <person name="Beal B.F."/>
            <person name="Arriagada G."/>
            <person name="Davis B.W."/>
            <person name="Ostrander E.A."/>
            <person name="Goff S.P."/>
            <person name="Metzger M.J."/>
        </authorList>
    </citation>
    <scope>NUCLEOTIDE SEQUENCE</scope>
    <source>
        <strain evidence="2">MELC-2E11</strain>
        <tissue evidence="2">Siphon/mantle</tissue>
    </source>
</reference>
<name>A0ABY7E306_MYAAR</name>
<evidence type="ECO:0000256" key="1">
    <source>
        <dbReference type="SAM" id="Phobius"/>
    </source>
</evidence>
<keyword evidence="1" id="KW-0472">Membrane</keyword>
<protein>
    <submittedName>
        <fullName evidence="2">Uncharacterized protein</fullName>
    </submittedName>
</protein>
<dbReference type="EMBL" id="CP111016">
    <property type="protein sequence ID" value="WAR04368.1"/>
    <property type="molecule type" value="Genomic_DNA"/>
</dbReference>
<gene>
    <name evidence="2" type="ORF">MAR_019737</name>
</gene>
<organism evidence="2 3">
    <name type="scientific">Mya arenaria</name>
    <name type="common">Soft-shell clam</name>
    <dbReference type="NCBI Taxonomy" id="6604"/>
    <lineage>
        <taxon>Eukaryota</taxon>
        <taxon>Metazoa</taxon>
        <taxon>Spiralia</taxon>
        <taxon>Lophotrochozoa</taxon>
        <taxon>Mollusca</taxon>
        <taxon>Bivalvia</taxon>
        <taxon>Autobranchia</taxon>
        <taxon>Heteroconchia</taxon>
        <taxon>Euheterodonta</taxon>
        <taxon>Imparidentia</taxon>
        <taxon>Neoheterodontei</taxon>
        <taxon>Myida</taxon>
        <taxon>Myoidea</taxon>
        <taxon>Myidae</taxon>
        <taxon>Mya</taxon>
    </lineage>
</organism>
<accession>A0ABY7E306</accession>
<sequence length="290" mass="32927">MEKPFVQIFSAAFILSYPQWLSSPIRSFYPLLSAVVILSYPQLLSSPIRSGYPLLSAAFILSYPQLLSSPIRSFYPLLSAVVILSYPQLLSSPIRSFYPLLSAAFILSYPQWLTMFIATEVLICTTKATYLNDSGFFLKPGRVGGQLAGLIVGAAVFCLLLYLYTLWRGTFLVFNKYCSKRHKSYNLPTVIYHVEKTEPPTKRSRRNKKHPVLENGEVNILFKSDGDDVPKESVNRLKTKRVSFSIEVIEKDEQESTEKAIYNSLLRTLTVQEPPIRESAETYQEVDLNN</sequence>
<dbReference type="Proteomes" id="UP001164746">
    <property type="component" value="Chromosome 5"/>
</dbReference>
<proteinExistence type="predicted"/>
<feature type="transmembrane region" description="Helical" evidence="1">
    <location>
        <begin position="143"/>
        <end position="167"/>
    </location>
</feature>
<keyword evidence="3" id="KW-1185">Reference proteome</keyword>